<evidence type="ECO:0000313" key="3">
    <source>
        <dbReference type="Proteomes" id="UP001215280"/>
    </source>
</evidence>
<keyword evidence="1" id="KW-0732">Signal</keyword>
<keyword evidence="3" id="KW-1185">Reference proteome</keyword>
<proteinExistence type="predicted"/>
<evidence type="ECO:0000313" key="2">
    <source>
        <dbReference type="EMBL" id="KAJ7750380.1"/>
    </source>
</evidence>
<reference evidence="2" key="1">
    <citation type="submission" date="2023-03" db="EMBL/GenBank/DDBJ databases">
        <title>Massive genome expansion in bonnet fungi (Mycena s.s.) driven by repeated elements and novel gene families across ecological guilds.</title>
        <authorList>
            <consortium name="Lawrence Berkeley National Laboratory"/>
            <person name="Harder C.B."/>
            <person name="Miyauchi S."/>
            <person name="Viragh M."/>
            <person name="Kuo A."/>
            <person name="Thoen E."/>
            <person name="Andreopoulos B."/>
            <person name="Lu D."/>
            <person name="Skrede I."/>
            <person name="Drula E."/>
            <person name="Henrissat B."/>
            <person name="Morin E."/>
            <person name="Kohler A."/>
            <person name="Barry K."/>
            <person name="LaButti K."/>
            <person name="Morin E."/>
            <person name="Salamov A."/>
            <person name="Lipzen A."/>
            <person name="Mereny Z."/>
            <person name="Hegedus B."/>
            <person name="Baldrian P."/>
            <person name="Stursova M."/>
            <person name="Weitz H."/>
            <person name="Taylor A."/>
            <person name="Grigoriev I.V."/>
            <person name="Nagy L.G."/>
            <person name="Martin F."/>
            <person name="Kauserud H."/>
        </authorList>
    </citation>
    <scope>NUCLEOTIDE SEQUENCE</scope>
    <source>
        <strain evidence="2">CBHHK188m</strain>
    </source>
</reference>
<feature type="signal peptide" evidence="1">
    <location>
        <begin position="1"/>
        <end position="19"/>
    </location>
</feature>
<sequence length="195" mass="20781">MRFSTLFTALAVVANGVTATDFSSSSITSALSLTAANHYGAPIPPWETGHYPGWYYGQGTPPSGLLCLLEKLLCELLELFPFCLQCPKPPHTPPEYTLTFYNQTCATQAASYMTYGLVDTVADCEAMCNSVAGCTFVNSYHDVNGKNGSTLLTCSLFSTCQTAASNDNCGGQTQPDGSVDFIINSDGYCKKTPTA</sequence>
<protein>
    <recommendedName>
        <fullName evidence="4">Apple domain-containing protein</fullName>
    </recommendedName>
</protein>
<gene>
    <name evidence="2" type="ORF">DFH07DRAFT_869071</name>
</gene>
<evidence type="ECO:0008006" key="4">
    <source>
        <dbReference type="Google" id="ProtNLM"/>
    </source>
</evidence>
<dbReference type="EMBL" id="JARJLG010000082">
    <property type="protein sequence ID" value="KAJ7750380.1"/>
    <property type="molecule type" value="Genomic_DNA"/>
</dbReference>
<feature type="chain" id="PRO_5042030738" description="Apple domain-containing protein" evidence="1">
    <location>
        <begin position="20"/>
        <end position="195"/>
    </location>
</feature>
<name>A0AAD7IVT2_9AGAR</name>
<dbReference type="AlphaFoldDB" id="A0AAD7IVT2"/>
<dbReference type="Proteomes" id="UP001215280">
    <property type="component" value="Unassembled WGS sequence"/>
</dbReference>
<evidence type="ECO:0000256" key="1">
    <source>
        <dbReference type="SAM" id="SignalP"/>
    </source>
</evidence>
<accession>A0AAD7IVT2</accession>
<comment type="caution">
    <text evidence="2">The sequence shown here is derived from an EMBL/GenBank/DDBJ whole genome shotgun (WGS) entry which is preliminary data.</text>
</comment>
<organism evidence="2 3">
    <name type="scientific">Mycena maculata</name>
    <dbReference type="NCBI Taxonomy" id="230809"/>
    <lineage>
        <taxon>Eukaryota</taxon>
        <taxon>Fungi</taxon>
        <taxon>Dikarya</taxon>
        <taxon>Basidiomycota</taxon>
        <taxon>Agaricomycotina</taxon>
        <taxon>Agaricomycetes</taxon>
        <taxon>Agaricomycetidae</taxon>
        <taxon>Agaricales</taxon>
        <taxon>Marasmiineae</taxon>
        <taxon>Mycenaceae</taxon>
        <taxon>Mycena</taxon>
    </lineage>
</organism>